<dbReference type="EMBL" id="FOQA01000001">
    <property type="protein sequence ID" value="SFH51202.1"/>
    <property type="molecule type" value="Genomic_DNA"/>
</dbReference>
<dbReference type="PANTHER" id="PTHR36434">
    <property type="entry name" value="MEMBRANE PROTEASE YUGP-RELATED"/>
    <property type="match status" value="1"/>
</dbReference>
<proteinExistence type="predicted"/>
<reference evidence="3" key="1">
    <citation type="submission" date="2016-10" db="EMBL/GenBank/DDBJ databases">
        <authorList>
            <person name="Varghese N."/>
            <person name="Submissions S."/>
        </authorList>
    </citation>
    <scope>NUCLEOTIDE SEQUENCE [LARGE SCALE GENOMIC DNA]</scope>
    <source>
        <strain evidence="3">Z-7934</strain>
    </source>
</reference>
<dbReference type="PANTHER" id="PTHR36434:SF1">
    <property type="entry name" value="MEMBRANE PROTEASE YUGP-RELATED"/>
    <property type="match status" value="1"/>
</dbReference>
<gene>
    <name evidence="2" type="ORF">SAMN05192551_101303</name>
</gene>
<dbReference type="Proteomes" id="UP000199287">
    <property type="component" value="Unassembled WGS sequence"/>
</dbReference>
<organism evidence="2 3">
    <name type="scientific">Tindallia magadiensis</name>
    <dbReference type="NCBI Taxonomy" id="69895"/>
    <lineage>
        <taxon>Bacteria</taxon>
        <taxon>Bacillati</taxon>
        <taxon>Bacillota</taxon>
        <taxon>Clostridia</taxon>
        <taxon>Peptostreptococcales</taxon>
        <taxon>Tindalliaceae</taxon>
        <taxon>Tindallia</taxon>
    </lineage>
</organism>
<dbReference type="STRING" id="69895.SAMN05192551_101303"/>
<evidence type="ECO:0000256" key="1">
    <source>
        <dbReference type="SAM" id="Phobius"/>
    </source>
</evidence>
<dbReference type="Pfam" id="PF04298">
    <property type="entry name" value="Zn_peptidase_2"/>
    <property type="match status" value="1"/>
</dbReference>
<keyword evidence="1" id="KW-0472">Membrane</keyword>
<dbReference type="InterPro" id="IPR007395">
    <property type="entry name" value="Zn_peptidase_2"/>
</dbReference>
<protein>
    <recommendedName>
        <fullName evidence="4">Zinc metallopeptidase</fullName>
    </recommendedName>
</protein>
<dbReference type="AlphaFoldDB" id="A0A1I3AMI4"/>
<evidence type="ECO:0000313" key="3">
    <source>
        <dbReference type="Proteomes" id="UP000199287"/>
    </source>
</evidence>
<feature type="transmembrane region" description="Helical" evidence="1">
    <location>
        <begin position="132"/>
        <end position="161"/>
    </location>
</feature>
<feature type="transmembrane region" description="Helical" evidence="1">
    <location>
        <begin position="200"/>
        <end position="221"/>
    </location>
</feature>
<evidence type="ECO:0000313" key="2">
    <source>
        <dbReference type="EMBL" id="SFH51202.1"/>
    </source>
</evidence>
<accession>A0A1I3AMI4</accession>
<name>A0A1I3AMI4_9FIRM</name>
<feature type="transmembrane region" description="Helical" evidence="1">
    <location>
        <begin position="6"/>
        <end position="22"/>
    </location>
</feature>
<keyword evidence="1" id="KW-0812">Transmembrane</keyword>
<sequence length="227" mass="25054">MIGFQTTGMIYLIPAIIFAMYAQNKVKVTFSKYLRIASRKGYTGREVARMILDDHNLQNIPIEMSQGYLSDHYDPRNRILRLSKEVYQGTSVAAVSVAAHEVGHALQHANGYAPLTIRNSIFPIASFGSSMAWFFVIGGFIFDSLNLIDVGILLYLAAVLFQVVTLPVEFNASSQAIHLLGAGGFITQDEMPHSKKVLNAAALTYVAAMATALAQLMRLILIRNRRS</sequence>
<keyword evidence="3" id="KW-1185">Reference proteome</keyword>
<keyword evidence="1" id="KW-1133">Transmembrane helix</keyword>
<evidence type="ECO:0008006" key="4">
    <source>
        <dbReference type="Google" id="ProtNLM"/>
    </source>
</evidence>